<dbReference type="Gene3D" id="3.40.50.300">
    <property type="entry name" value="P-loop containing nucleotide triphosphate hydrolases"/>
    <property type="match status" value="1"/>
</dbReference>
<sequence length="598" mass="63627">MAMGPPELRGPARIDPADRAQLAESPVSWERVVRLFRPHLGALSVVILAVVAASLVGLAQPFLLRAVIDDALPHGDLTLLAWAVGGMIAIAIATGVLGVVQTWLATAMGQRVMSRLRSDVFAHLQRQSMAFFKRTRGGEIQSRLINDIAGLQSVITTTATSVASNVTTAVGTAAAMVLLDWRLSLLSLIVLPPAVLLTRRVALIRRDITAQRQATLADLHAQVDEALSVNGALLTKTLGAAQARVDAFDETSATLVDLEIRSQLAGKWRMATMQIVFAVIPAIIYLAAGFPALTGDITIGTLVAFTALQSQIFRPILGLLSMGAQWVASMALLSRIFGYLDLPVDVPEPTHPTPLPAASVRGEVVFEDVSYRYPDGDVDVVSDVDLTLAPGRTVAVVGETGSGKSTLASLLVRLADPTRGRITLDGIDLRDLSLTDRARAIGVVSQETYLSHASVRDNLLQAKPDADDAELWRALGVAQVAETIVALPAGLDTLVGARGHRLSGGERQRVAVARTLLADPRVLVLDEATSALDTETEREFQAALDALAQGRTTLTIAHRLSTVRDADEIVVMDHGRIVERGTHESLLAAGGRYAELAA</sequence>
<dbReference type="PROSITE" id="PS50929">
    <property type="entry name" value="ABC_TM1F"/>
    <property type="match status" value="1"/>
</dbReference>
<protein>
    <submittedName>
        <fullName evidence="13">Multidrug ABC transporter ATP-binding protein</fullName>
    </submittedName>
</protein>
<feature type="domain" description="ABC transmembrane type-1" evidence="12">
    <location>
        <begin position="45"/>
        <end position="328"/>
    </location>
</feature>
<feature type="transmembrane region" description="Helical" evidence="10">
    <location>
        <begin position="79"/>
        <end position="105"/>
    </location>
</feature>
<comment type="similarity">
    <text evidence="9">Belongs to the ABC transporter superfamily. Lipid exporter (TC 3.A.1.106) family.</text>
</comment>
<keyword evidence="2" id="KW-0813">Transport</keyword>
<dbReference type="AlphaFoldDB" id="A0A4Q2EF70"/>
<gene>
    <name evidence="13" type="ORF">C1706_06700</name>
</gene>
<dbReference type="InterPro" id="IPR003439">
    <property type="entry name" value="ABC_transporter-like_ATP-bd"/>
</dbReference>
<keyword evidence="4 10" id="KW-0812">Transmembrane</keyword>
<dbReference type="InterPro" id="IPR027417">
    <property type="entry name" value="P-loop_NTPase"/>
</dbReference>
<dbReference type="Gene3D" id="1.20.1560.10">
    <property type="entry name" value="ABC transporter type 1, transmembrane domain"/>
    <property type="match status" value="1"/>
</dbReference>
<dbReference type="SUPFAM" id="SSF52540">
    <property type="entry name" value="P-loop containing nucleoside triphosphate hydrolases"/>
    <property type="match status" value="1"/>
</dbReference>
<keyword evidence="6 13" id="KW-0067">ATP-binding</keyword>
<evidence type="ECO:0000259" key="12">
    <source>
        <dbReference type="PROSITE" id="PS50929"/>
    </source>
</evidence>
<evidence type="ECO:0000256" key="9">
    <source>
        <dbReference type="ARBA" id="ARBA00061644"/>
    </source>
</evidence>
<dbReference type="SMART" id="SM00382">
    <property type="entry name" value="AAA"/>
    <property type="match status" value="1"/>
</dbReference>
<dbReference type="InterPro" id="IPR017871">
    <property type="entry name" value="ABC_transporter-like_CS"/>
</dbReference>
<dbReference type="InterPro" id="IPR039421">
    <property type="entry name" value="Type_1_exporter"/>
</dbReference>
<keyword evidence="8 10" id="KW-0472">Membrane</keyword>
<evidence type="ECO:0000256" key="7">
    <source>
        <dbReference type="ARBA" id="ARBA00022989"/>
    </source>
</evidence>
<dbReference type="RefSeq" id="WP_129458458.1">
    <property type="nucleotide sequence ID" value="NZ_PPCV01000004.1"/>
</dbReference>
<keyword evidence="3" id="KW-1003">Cell membrane</keyword>
<keyword evidence="7 10" id="KW-1133">Transmembrane helix</keyword>
<dbReference type="PANTHER" id="PTHR43394:SF1">
    <property type="entry name" value="ATP-BINDING CASSETTE SUB-FAMILY B MEMBER 10, MITOCHONDRIAL"/>
    <property type="match status" value="1"/>
</dbReference>
<evidence type="ECO:0000256" key="8">
    <source>
        <dbReference type="ARBA" id="ARBA00023136"/>
    </source>
</evidence>
<evidence type="ECO:0000256" key="6">
    <source>
        <dbReference type="ARBA" id="ARBA00022840"/>
    </source>
</evidence>
<keyword evidence="14" id="KW-1185">Reference proteome</keyword>
<dbReference type="InterPro" id="IPR036640">
    <property type="entry name" value="ABC1_TM_sf"/>
</dbReference>
<dbReference type="SUPFAM" id="SSF90123">
    <property type="entry name" value="ABC transporter transmembrane region"/>
    <property type="match status" value="1"/>
</dbReference>
<comment type="subcellular location">
    <subcellularLocation>
        <location evidence="1">Cell membrane</location>
        <topology evidence="1">Multi-pass membrane protein</topology>
    </subcellularLocation>
</comment>
<accession>A0A4Q2EF70</accession>
<keyword evidence="5" id="KW-0547">Nucleotide-binding</keyword>
<dbReference type="PANTHER" id="PTHR43394">
    <property type="entry name" value="ATP-DEPENDENT PERMEASE MDL1, MITOCHONDRIAL"/>
    <property type="match status" value="1"/>
</dbReference>
<organism evidence="13 14">
    <name type="scientific">Propioniciclava flava</name>
    <dbReference type="NCBI Taxonomy" id="2072026"/>
    <lineage>
        <taxon>Bacteria</taxon>
        <taxon>Bacillati</taxon>
        <taxon>Actinomycetota</taxon>
        <taxon>Actinomycetes</taxon>
        <taxon>Propionibacteriales</taxon>
        <taxon>Propionibacteriaceae</taxon>
        <taxon>Propioniciclava</taxon>
    </lineage>
</organism>
<evidence type="ECO:0000256" key="2">
    <source>
        <dbReference type="ARBA" id="ARBA00022448"/>
    </source>
</evidence>
<dbReference type="OrthoDB" id="5166472at2"/>
<evidence type="ECO:0000313" key="13">
    <source>
        <dbReference type="EMBL" id="RXW32250.1"/>
    </source>
</evidence>
<name>A0A4Q2EF70_9ACTN</name>
<dbReference type="Pfam" id="PF00005">
    <property type="entry name" value="ABC_tran"/>
    <property type="match status" value="1"/>
</dbReference>
<feature type="transmembrane region" description="Helical" evidence="10">
    <location>
        <begin position="40"/>
        <end position="59"/>
    </location>
</feature>
<dbReference type="CDD" id="cd18550">
    <property type="entry name" value="ABC_6TM_exporter_like"/>
    <property type="match status" value="1"/>
</dbReference>
<dbReference type="Proteomes" id="UP000290624">
    <property type="component" value="Unassembled WGS sequence"/>
</dbReference>
<dbReference type="GO" id="GO:0005524">
    <property type="term" value="F:ATP binding"/>
    <property type="evidence" value="ECO:0007669"/>
    <property type="project" value="UniProtKB-KW"/>
</dbReference>
<evidence type="ECO:0000256" key="4">
    <source>
        <dbReference type="ARBA" id="ARBA00022692"/>
    </source>
</evidence>
<dbReference type="PROSITE" id="PS00211">
    <property type="entry name" value="ABC_TRANSPORTER_1"/>
    <property type="match status" value="1"/>
</dbReference>
<dbReference type="FunFam" id="3.40.50.300:FF:000299">
    <property type="entry name" value="ABC transporter ATP-binding protein/permease"/>
    <property type="match status" value="1"/>
</dbReference>
<proteinExistence type="inferred from homology"/>
<evidence type="ECO:0000256" key="1">
    <source>
        <dbReference type="ARBA" id="ARBA00004651"/>
    </source>
</evidence>
<dbReference type="GO" id="GO:0005886">
    <property type="term" value="C:plasma membrane"/>
    <property type="evidence" value="ECO:0007669"/>
    <property type="project" value="UniProtKB-SubCell"/>
</dbReference>
<dbReference type="GO" id="GO:0015421">
    <property type="term" value="F:ABC-type oligopeptide transporter activity"/>
    <property type="evidence" value="ECO:0007669"/>
    <property type="project" value="TreeGrafter"/>
</dbReference>
<evidence type="ECO:0000259" key="11">
    <source>
        <dbReference type="PROSITE" id="PS50893"/>
    </source>
</evidence>
<reference evidence="13 14" key="1">
    <citation type="submission" date="2018-01" db="EMBL/GenBank/DDBJ databases">
        <title>Lactibacter flavus gen. nov., sp. nov., a novel bacterium of the family Propionibacteriaceae isolated from raw milk and dairy products.</title>
        <authorList>
            <person name="Wenning M."/>
            <person name="Breitenwieser F."/>
            <person name="Huptas C."/>
            <person name="von Neubeck M."/>
            <person name="Busse H.-J."/>
            <person name="Scherer S."/>
        </authorList>
    </citation>
    <scope>NUCLEOTIDE SEQUENCE [LARGE SCALE GENOMIC DNA]</scope>
    <source>
        <strain evidence="13 14">VG341</strain>
    </source>
</reference>
<feature type="domain" description="ABC transporter" evidence="11">
    <location>
        <begin position="364"/>
        <end position="598"/>
    </location>
</feature>
<dbReference type="Pfam" id="PF00664">
    <property type="entry name" value="ABC_membrane"/>
    <property type="match status" value="1"/>
</dbReference>
<evidence type="ECO:0000313" key="14">
    <source>
        <dbReference type="Proteomes" id="UP000290624"/>
    </source>
</evidence>
<comment type="caution">
    <text evidence="13">The sequence shown here is derived from an EMBL/GenBank/DDBJ whole genome shotgun (WGS) entry which is preliminary data.</text>
</comment>
<feature type="transmembrane region" description="Helical" evidence="10">
    <location>
        <begin position="271"/>
        <end position="292"/>
    </location>
</feature>
<evidence type="ECO:0000256" key="5">
    <source>
        <dbReference type="ARBA" id="ARBA00022741"/>
    </source>
</evidence>
<dbReference type="PROSITE" id="PS50893">
    <property type="entry name" value="ABC_TRANSPORTER_2"/>
    <property type="match status" value="1"/>
</dbReference>
<evidence type="ECO:0000256" key="3">
    <source>
        <dbReference type="ARBA" id="ARBA00022475"/>
    </source>
</evidence>
<dbReference type="InterPro" id="IPR011527">
    <property type="entry name" value="ABC1_TM_dom"/>
</dbReference>
<dbReference type="GO" id="GO:0016887">
    <property type="term" value="F:ATP hydrolysis activity"/>
    <property type="evidence" value="ECO:0007669"/>
    <property type="project" value="InterPro"/>
</dbReference>
<dbReference type="InterPro" id="IPR003593">
    <property type="entry name" value="AAA+_ATPase"/>
</dbReference>
<evidence type="ECO:0000256" key="10">
    <source>
        <dbReference type="SAM" id="Phobius"/>
    </source>
</evidence>
<dbReference type="EMBL" id="PPCV01000004">
    <property type="protein sequence ID" value="RXW32250.1"/>
    <property type="molecule type" value="Genomic_DNA"/>
</dbReference>